<protein>
    <submittedName>
        <fullName evidence="1">Uncharacterized protein</fullName>
    </submittedName>
</protein>
<gene>
    <name evidence="1" type="ORF">T11_8635</name>
</gene>
<organism evidence="1 2">
    <name type="scientific">Trichinella zimbabwensis</name>
    <dbReference type="NCBI Taxonomy" id="268475"/>
    <lineage>
        <taxon>Eukaryota</taxon>
        <taxon>Metazoa</taxon>
        <taxon>Ecdysozoa</taxon>
        <taxon>Nematoda</taxon>
        <taxon>Enoplea</taxon>
        <taxon>Dorylaimia</taxon>
        <taxon>Trichinellida</taxon>
        <taxon>Trichinellidae</taxon>
        <taxon>Trichinella</taxon>
    </lineage>
</organism>
<comment type="caution">
    <text evidence="1">The sequence shown here is derived from an EMBL/GenBank/DDBJ whole genome shotgun (WGS) entry which is preliminary data.</text>
</comment>
<dbReference type="Proteomes" id="UP000055024">
    <property type="component" value="Unassembled WGS sequence"/>
</dbReference>
<evidence type="ECO:0000313" key="2">
    <source>
        <dbReference type="Proteomes" id="UP000055024"/>
    </source>
</evidence>
<dbReference type="AlphaFoldDB" id="A0A0V1I659"/>
<feature type="non-terminal residue" evidence="1">
    <location>
        <position position="1"/>
    </location>
</feature>
<sequence>RLLTFALCTFRPNRKCRIFANICRFYSYNPPPPMLYNPTHSFMHYVFTQILRYSHAVLDCASLKAEVWTCPDMSGLVDQSGSSVWNRGTGAAVSQPPVRSASFPFTLILPVWLSRYYYCYGVDPHKRKQPCIEPPYLQHTCTLGLQAVNLCTRNCAHYENSSCRRIANVLSLVTALGFTFSH</sequence>
<accession>A0A0V1I659</accession>
<keyword evidence="2" id="KW-1185">Reference proteome</keyword>
<feature type="non-terminal residue" evidence="1">
    <location>
        <position position="182"/>
    </location>
</feature>
<evidence type="ECO:0000313" key="1">
    <source>
        <dbReference type="EMBL" id="KRZ18350.1"/>
    </source>
</evidence>
<name>A0A0V1I659_9BILA</name>
<dbReference type="EMBL" id="JYDP01000003">
    <property type="protein sequence ID" value="KRZ18350.1"/>
    <property type="molecule type" value="Genomic_DNA"/>
</dbReference>
<proteinExistence type="predicted"/>
<reference evidence="1 2" key="1">
    <citation type="submission" date="2015-01" db="EMBL/GenBank/DDBJ databases">
        <title>Evolution of Trichinella species and genotypes.</title>
        <authorList>
            <person name="Korhonen P.K."/>
            <person name="Edoardo P."/>
            <person name="Giuseppe L.R."/>
            <person name="Gasser R.B."/>
        </authorList>
    </citation>
    <scope>NUCLEOTIDE SEQUENCE [LARGE SCALE GENOMIC DNA]</scope>
    <source>
        <strain evidence="1">ISS1029</strain>
    </source>
</reference>